<feature type="domain" description="Cas12f1-like TNB" evidence="9">
    <location>
        <begin position="343"/>
        <end position="409"/>
    </location>
</feature>
<keyword evidence="6" id="KW-0233">DNA recombination</keyword>
<evidence type="ECO:0000256" key="1">
    <source>
        <dbReference type="ARBA" id="ARBA00008761"/>
    </source>
</evidence>
<evidence type="ECO:0000313" key="11">
    <source>
        <dbReference type="EMBL" id="CAG2156153.1"/>
    </source>
</evidence>
<keyword evidence="4" id="KW-0862">Zinc</keyword>
<evidence type="ECO:0000259" key="8">
    <source>
        <dbReference type="Pfam" id="PF01385"/>
    </source>
</evidence>
<accession>A0A916NFV4</accession>
<evidence type="ECO:0000259" key="9">
    <source>
        <dbReference type="Pfam" id="PF07282"/>
    </source>
</evidence>
<evidence type="ECO:0000256" key="4">
    <source>
        <dbReference type="ARBA" id="ARBA00022833"/>
    </source>
</evidence>
<dbReference type="GO" id="GO:0046872">
    <property type="term" value="F:metal ion binding"/>
    <property type="evidence" value="ECO:0007669"/>
    <property type="project" value="UniProtKB-KW"/>
</dbReference>
<evidence type="ECO:0000256" key="2">
    <source>
        <dbReference type="ARBA" id="ARBA00022578"/>
    </source>
</evidence>
<protein>
    <recommendedName>
        <fullName evidence="13">Transposase</fullName>
    </recommendedName>
</protein>
<reference evidence="11" key="1">
    <citation type="submission" date="2021-03" db="EMBL/GenBank/DDBJ databases">
        <authorList>
            <person name="Peeters C."/>
        </authorList>
    </citation>
    <scope>NUCLEOTIDE SEQUENCE</scope>
    <source>
        <strain evidence="11">LMG 31506</strain>
    </source>
</reference>
<dbReference type="AlphaFoldDB" id="A0A916NFV4"/>
<evidence type="ECO:0000256" key="5">
    <source>
        <dbReference type="ARBA" id="ARBA00023125"/>
    </source>
</evidence>
<feature type="region of interest" description="Disordered" evidence="7">
    <location>
        <begin position="239"/>
        <end position="266"/>
    </location>
</feature>
<feature type="region of interest" description="Disordered" evidence="7">
    <location>
        <begin position="436"/>
        <end position="481"/>
    </location>
</feature>
<feature type="domain" description="Probable transposase IS891/IS1136/IS1341" evidence="8">
    <location>
        <begin position="200"/>
        <end position="310"/>
    </location>
</feature>
<evidence type="ECO:0000256" key="3">
    <source>
        <dbReference type="ARBA" id="ARBA00022723"/>
    </source>
</evidence>
<evidence type="ECO:0000256" key="6">
    <source>
        <dbReference type="ARBA" id="ARBA00023172"/>
    </source>
</evidence>
<dbReference type="InterPro" id="IPR001959">
    <property type="entry name" value="Transposase"/>
</dbReference>
<keyword evidence="12" id="KW-1185">Reference proteome</keyword>
<proteinExistence type="inferred from homology"/>
<organism evidence="11 12">
    <name type="scientific">Cupriavidus yeoncheonensis</name>
    <dbReference type="NCBI Taxonomy" id="1462994"/>
    <lineage>
        <taxon>Bacteria</taxon>
        <taxon>Pseudomonadati</taxon>
        <taxon>Pseudomonadota</taxon>
        <taxon>Betaproteobacteria</taxon>
        <taxon>Burkholderiales</taxon>
        <taxon>Burkholderiaceae</taxon>
        <taxon>Cupriavidus</taxon>
    </lineage>
</organism>
<gene>
    <name evidence="11" type="ORF">LMG31506_05611</name>
</gene>
<evidence type="ECO:0000256" key="7">
    <source>
        <dbReference type="SAM" id="MobiDB-lite"/>
    </source>
</evidence>
<name>A0A916NFV4_9BURK</name>
<dbReference type="NCBIfam" id="NF040570">
    <property type="entry name" value="guided_TnpB"/>
    <property type="match status" value="1"/>
</dbReference>
<dbReference type="Pfam" id="PF12323">
    <property type="entry name" value="HTH_OrfB_IS605"/>
    <property type="match status" value="1"/>
</dbReference>
<dbReference type="Pfam" id="PF07282">
    <property type="entry name" value="Cas12f1-like_TNB"/>
    <property type="match status" value="1"/>
</dbReference>
<dbReference type="GO" id="GO:0006310">
    <property type="term" value="P:DNA recombination"/>
    <property type="evidence" value="ECO:0007669"/>
    <property type="project" value="UniProtKB-KW"/>
</dbReference>
<sequence>MQVGYRFRCYPTPEQQAILLRWIGCQRFIYNAKVGEDRYYRAFQRQTLALAGEHAPIDQEYARFKSRELTPWLYEVPSQVLRNGAVRWKTAYSRFFQKLGGRPTIQRKSGPQSVWLTNELFLFEAVVGGATPDEVSYRLSIGKGKFPVGAIPYTAHRPHKIPASITLTVDAQRWYVSFSVDDALPQPTPQEIAAELASWPEEELRSSAVGIDRGVTVPVFASTGVCAGLSEVQQQRLRKKERARKRWQRRMARRPKGSSGRRKAAHRVARCHQYARSVRLDFAHQTSYRLVESAGVRLLVFEALRVKAMSARPKAKQNETGQWLKNQARAKAGLNSKILASAWGKTLVFAQYKALRRNKLVVTVPPHYSSQECSQCGHTHPENRPTQAEFVCQGCGFRTNADHNASRVIRDRGVALVLSGEFSPVGRKKTMRMRTKVGAGCSEPEPIQASTPGETSVRRQAVSRKAQESVNPEPPATSRRL</sequence>
<keyword evidence="2" id="KW-0815">Transposition</keyword>
<feature type="domain" description="Transposase putative helix-turn-helix" evidence="10">
    <location>
        <begin position="1"/>
        <end position="31"/>
    </location>
</feature>
<evidence type="ECO:0000313" key="12">
    <source>
        <dbReference type="Proteomes" id="UP000672934"/>
    </source>
</evidence>
<evidence type="ECO:0000259" key="10">
    <source>
        <dbReference type="Pfam" id="PF12323"/>
    </source>
</evidence>
<keyword evidence="3" id="KW-0479">Metal-binding</keyword>
<keyword evidence="5" id="KW-0238">DNA-binding</keyword>
<dbReference type="GO" id="GO:0003677">
    <property type="term" value="F:DNA binding"/>
    <property type="evidence" value="ECO:0007669"/>
    <property type="project" value="UniProtKB-KW"/>
</dbReference>
<dbReference type="InterPro" id="IPR010095">
    <property type="entry name" value="Cas12f1-like_TNB"/>
</dbReference>
<comment type="caution">
    <text evidence="11">The sequence shown here is derived from an EMBL/GenBank/DDBJ whole genome shotgun (WGS) entry which is preliminary data.</text>
</comment>
<dbReference type="Pfam" id="PF01385">
    <property type="entry name" value="OrfB_IS605"/>
    <property type="match status" value="1"/>
</dbReference>
<dbReference type="Proteomes" id="UP000672934">
    <property type="component" value="Unassembled WGS sequence"/>
</dbReference>
<evidence type="ECO:0008006" key="13">
    <source>
        <dbReference type="Google" id="ProtNLM"/>
    </source>
</evidence>
<comment type="similarity">
    <text evidence="1">In the C-terminal section; belongs to the transposase 35 family.</text>
</comment>
<dbReference type="EMBL" id="CAJPUY010000028">
    <property type="protein sequence ID" value="CAG2156153.1"/>
    <property type="molecule type" value="Genomic_DNA"/>
</dbReference>
<dbReference type="RefSeq" id="WP_211950455.1">
    <property type="nucleotide sequence ID" value="NZ_CAJPUY010000028.1"/>
</dbReference>
<dbReference type="InterPro" id="IPR021027">
    <property type="entry name" value="Transposase_put_HTH"/>
</dbReference>
<dbReference type="GO" id="GO:0032196">
    <property type="term" value="P:transposition"/>
    <property type="evidence" value="ECO:0007669"/>
    <property type="project" value="UniProtKB-KW"/>
</dbReference>